<dbReference type="PANTHER" id="PTHR35596">
    <property type="entry name" value="DUF2263 DOMAIN-CONTAINING PROTEIN"/>
    <property type="match status" value="1"/>
</dbReference>
<dbReference type="Gene3D" id="3.40.220.10">
    <property type="entry name" value="Leucine Aminopeptidase, subunit E, domain 1"/>
    <property type="match status" value="1"/>
</dbReference>
<dbReference type="InterPro" id="IPR019261">
    <property type="entry name" value="PARG_cat_microbial"/>
</dbReference>
<dbReference type="EMBL" id="VXIS01000013">
    <property type="protein sequence ID" value="KAA8913612.1"/>
    <property type="molecule type" value="Genomic_DNA"/>
</dbReference>
<dbReference type="InParanoid" id="A0A5J5F8P1"/>
<evidence type="ECO:0000259" key="1">
    <source>
        <dbReference type="Pfam" id="PF10021"/>
    </source>
</evidence>
<organism evidence="2 3">
    <name type="scientific">Sphaerosporella brunnea</name>
    <dbReference type="NCBI Taxonomy" id="1250544"/>
    <lineage>
        <taxon>Eukaryota</taxon>
        <taxon>Fungi</taxon>
        <taxon>Dikarya</taxon>
        <taxon>Ascomycota</taxon>
        <taxon>Pezizomycotina</taxon>
        <taxon>Pezizomycetes</taxon>
        <taxon>Pezizales</taxon>
        <taxon>Pyronemataceae</taxon>
        <taxon>Sphaerosporella</taxon>
    </lineage>
</organism>
<comment type="caution">
    <text evidence="2">The sequence shown here is derived from an EMBL/GenBank/DDBJ whole genome shotgun (WGS) entry which is preliminary data.</text>
</comment>
<dbReference type="Proteomes" id="UP000326924">
    <property type="component" value="Unassembled WGS sequence"/>
</dbReference>
<evidence type="ECO:0000313" key="3">
    <source>
        <dbReference type="Proteomes" id="UP000326924"/>
    </source>
</evidence>
<gene>
    <name evidence="2" type="ORF">FN846DRAFT_771813</name>
</gene>
<keyword evidence="3" id="KW-1185">Reference proteome</keyword>
<reference evidence="2 3" key="1">
    <citation type="submission" date="2019-09" db="EMBL/GenBank/DDBJ databases">
        <title>Draft genome of the ectomycorrhizal ascomycete Sphaerosporella brunnea.</title>
        <authorList>
            <consortium name="DOE Joint Genome Institute"/>
            <person name="Benucci G.M."/>
            <person name="Marozzi G."/>
            <person name="Antonielli L."/>
            <person name="Sanchez S."/>
            <person name="Marco P."/>
            <person name="Wang X."/>
            <person name="Falini L.B."/>
            <person name="Barry K."/>
            <person name="Haridas S."/>
            <person name="Lipzen A."/>
            <person name="Labutti K."/>
            <person name="Grigoriev I.V."/>
            <person name="Murat C."/>
            <person name="Martin F."/>
            <person name="Albertini E."/>
            <person name="Donnini D."/>
            <person name="Bonito G."/>
        </authorList>
    </citation>
    <scope>NUCLEOTIDE SEQUENCE [LARGE SCALE GENOMIC DNA]</scope>
    <source>
        <strain evidence="2 3">Sb_GMNB300</strain>
    </source>
</reference>
<dbReference type="OrthoDB" id="2440523at2759"/>
<dbReference type="Pfam" id="PF10021">
    <property type="entry name" value="PARG_cat_microb"/>
    <property type="match status" value="1"/>
</dbReference>
<evidence type="ECO:0000313" key="2">
    <source>
        <dbReference type="EMBL" id="KAA8913612.1"/>
    </source>
</evidence>
<dbReference type="InterPro" id="IPR043472">
    <property type="entry name" value="Macro_dom-like"/>
</dbReference>
<dbReference type="PANTHER" id="PTHR35596:SF2">
    <property type="entry name" value="MICROBIAL-TYPE PARG CATALYTIC DOMAIN-CONTAINING PROTEIN"/>
    <property type="match status" value="1"/>
</dbReference>
<sequence length="277" mass="30763">MPTNRQKAAAVAADTRARFSELPQKTGTDPTSYFYPSSSSLPILPEESRFSLRSAVIQGDPLDIAVDWQIYSFQQPSSGILVLNTANEKKPGGDWEGGLLGLGAEESLARRSNLVQTLLATDSVETGVTSYYPLPQMGGIYSPNCIVFRAGYEKEYALWHERDWTLVSVVSVAAVRRPKTDESGMWYSFKEEKDLQREKMKTILRIAAQNGHVNLVLGGFGSSLAATSSPYKNPIKDVSKLWQELLFECEEFQGYFQNVVFAVGGTEAGNEFRRYFG</sequence>
<name>A0A5J5F8P1_9PEZI</name>
<accession>A0A5J5F8P1</accession>
<dbReference type="NCBIfam" id="TIGR02452">
    <property type="entry name" value="TIGR02452 family protein"/>
    <property type="match status" value="1"/>
</dbReference>
<dbReference type="AlphaFoldDB" id="A0A5J5F8P1"/>
<dbReference type="InterPro" id="IPR012664">
    <property type="entry name" value="CHP02452"/>
</dbReference>
<proteinExistence type="predicted"/>
<protein>
    <recommendedName>
        <fullName evidence="1">Microbial-type PARG catalytic domain-containing protein</fullName>
    </recommendedName>
</protein>
<feature type="domain" description="Microbial-type PARG catalytic" evidence="1">
    <location>
        <begin position="77"/>
        <end position="149"/>
    </location>
</feature>